<dbReference type="RefSeq" id="WP_203755024.1">
    <property type="nucleotide sequence ID" value="NZ_BAAAUC010000064.1"/>
</dbReference>
<dbReference type="Gene3D" id="3.30.750.24">
    <property type="entry name" value="STAS domain"/>
    <property type="match status" value="1"/>
</dbReference>
<protein>
    <recommendedName>
        <fullName evidence="1">STAS domain-containing protein</fullName>
    </recommendedName>
</protein>
<dbReference type="InterPro" id="IPR002645">
    <property type="entry name" value="STAS_dom"/>
</dbReference>
<accession>A0A919MAQ0</accession>
<sequence length="142" mass="14847">MTASVFITINDLYRRAAVITLYGEFDISGVDAVTEAVEIASGPGKRFVLVDLHHLTFLDMAGTGALLQCRAAAASAGVDLKITGAAGFVRRVLDIAGVLPLLEGGTTRPRVDRALMTVPFPEVDAAAQRPPASAIRSLVSPS</sequence>
<dbReference type="EMBL" id="BOMH01000082">
    <property type="protein sequence ID" value="GID70763.1"/>
    <property type="molecule type" value="Genomic_DNA"/>
</dbReference>
<dbReference type="Proteomes" id="UP000619479">
    <property type="component" value="Unassembled WGS sequence"/>
</dbReference>
<comment type="caution">
    <text evidence="2">The sequence shown here is derived from an EMBL/GenBank/DDBJ whole genome shotgun (WGS) entry which is preliminary data.</text>
</comment>
<dbReference type="PROSITE" id="PS50801">
    <property type="entry name" value="STAS"/>
    <property type="match status" value="1"/>
</dbReference>
<dbReference type="InterPro" id="IPR036513">
    <property type="entry name" value="STAS_dom_sf"/>
</dbReference>
<dbReference type="InterPro" id="IPR058548">
    <property type="entry name" value="MlaB-like_STAS"/>
</dbReference>
<feature type="domain" description="STAS" evidence="1">
    <location>
        <begin position="18"/>
        <end position="118"/>
    </location>
</feature>
<name>A0A919MAQ0_9ACTN</name>
<evidence type="ECO:0000313" key="3">
    <source>
        <dbReference type="Proteomes" id="UP000619479"/>
    </source>
</evidence>
<evidence type="ECO:0000259" key="1">
    <source>
        <dbReference type="PROSITE" id="PS50801"/>
    </source>
</evidence>
<evidence type="ECO:0000313" key="2">
    <source>
        <dbReference type="EMBL" id="GID70763.1"/>
    </source>
</evidence>
<dbReference type="CDD" id="cd07043">
    <property type="entry name" value="STAS_anti-anti-sigma_factors"/>
    <property type="match status" value="1"/>
</dbReference>
<dbReference type="SUPFAM" id="SSF52091">
    <property type="entry name" value="SpoIIaa-like"/>
    <property type="match status" value="1"/>
</dbReference>
<dbReference type="AlphaFoldDB" id="A0A919MAQ0"/>
<organism evidence="2 3">
    <name type="scientific">Actinoplanes cyaneus</name>
    <dbReference type="NCBI Taxonomy" id="52696"/>
    <lineage>
        <taxon>Bacteria</taxon>
        <taxon>Bacillati</taxon>
        <taxon>Actinomycetota</taxon>
        <taxon>Actinomycetes</taxon>
        <taxon>Micromonosporales</taxon>
        <taxon>Micromonosporaceae</taxon>
        <taxon>Actinoplanes</taxon>
    </lineage>
</organism>
<gene>
    <name evidence="2" type="ORF">Acy02nite_86440</name>
</gene>
<reference evidence="2" key="1">
    <citation type="submission" date="2021-01" db="EMBL/GenBank/DDBJ databases">
        <title>Whole genome shotgun sequence of Actinoplanes cyaneus NBRC 14990.</title>
        <authorList>
            <person name="Komaki H."/>
            <person name="Tamura T."/>
        </authorList>
    </citation>
    <scope>NUCLEOTIDE SEQUENCE</scope>
    <source>
        <strain evidence="2">NBRC 14990</strain>
    </source>
</reference>
<keyword evidence="3" id="KW-1185">Reference proteome</keyword>
<dbReference type="Pfam" id="PF13466">
    <property type="entry name" value="STAS_2"/>
    <property type="match status" value="1"/>
</dbReference>
<proteinExistence type="predicted"/>